<dbReference type="InterPro" id="IPR019815">
    <property type="entry name" value="Translation_initiation_fac_3_C"/>
</dbReference>
<protein>
    <recommendedName>
        <fullName evidence="4 5">Translation initiation factor IF-3</fullName>
    </recommendedName>
</protein>
<feature type="domain" description="Translation initiation factor 3 N-terminal" evidence="7">
    <location>
        <begin position="1"/>
        <end position="47"/>
    </location>
</feature>
<keyword evidence="3 5" id="KW-0648">Protein biosynthesis</keyword>
<dbReference type="GO" id="GO:0032790">
    <property type="term" value="P:ribosome disassembly"/>
    <property type="evidence" value="ECO:0007669"/>
    <property type="project" value="TreeGrafter"/>
</dbReference>
<gene>
    <name evidence="8" type="primary">infC</name>
    <name evidence="8" type="ORF">BWY43_00203</name>
</gene>
<dbReference type="Gene3D" id="3.30.110.10">
    <property type="entry name" value="Translation initiation factor 3 (IF-3), C-terminal domain"/>
    <property type="match status" value="1"/>
</dbReference>
<dbReference type="Pfam" id="PF05198">
    <property type="entry name" value="IF3_N"/>
    <property type="match status" value="1"/>
</dbReference>
<evidence type="ECO:0000256" key="5">
    <source>
        <dbReference type="RuleBase" id="RU000646"/>
    </source>
</evidence>
<dbReference type="GO" id="GO:0005737">
    <property type="term" value="C:cytoplasm"/>
    <property type="evidence" value="ECO:0007669"/>
    <property type="project" value="UniProtKB-SubCell"/>
</dbReference>
<dbReference type="EMBL" id="MWBO01000011">
    <property type="protein sequence ID" value="OQA53085.1"/>
    <property type="molecule type" value="Genomic_DNA"/>
</dbReference>
<comment type="caution">
    <text evidence="8">The sequence shown here is derived from an EMBL/GenBank/DDBJ whole genome shotgun (WGS) entry which is preliminary data.</text>
</comment>
<evidence type="ECO:0000256" key="1">
    <source>
        <dbReference type="ARBA" id="ARBA00005439"/>
    </source>
</evidence>
<dbReference type="InterPro" id="IPR019813">
    <property type="entry name" value="Translation_initiation_fac3_CS"/>
</dbReference>
<comment type="subunit">
    <text evidence="5">Monomer.</text>
</comment>
<sequence length="137" mass="16121">MKKWDALDKAREQSLDLVEIGANAKPPVCKIVDYGKYRYEQEKSKQKSKNKAGEVKEIQLGVKTDEHDFNTRVEQAKKFVEKGHKLRLTVKMQGRQNIYFENALKKIENFKNLVDLEYENEPQRFGNRYSALLIKKK</sequence>
<dbReference type="Pfam" id="PF00707">
    <property type="entry name" value="IF3_C"/>
    <property type="match status" value="1"/>
</dbReference>
<evidence type="ECO:0000256" key="2">
    <source>
        <dbReference type="ARBA" id="ARBA00022540"/>
    </source>
</evidence>
<proteinExistence type="inferred from homology"/>
<dbReference type="GO" id="GO:0043022">
    <property type="term" value="F:ribosome binding"/>
    <property type="evidence" value="ECO:0007669"/>
    <property type="project" value="TreeGrafter"/>
</dbReference>
<dbReference type="PROSITE" id="PS00938">
    <property type="entry name" value="IF3"/>
    <property type="match status" value="1"/>
</dbReference>
<dbReference type="NCBIfam" id="TIGR00168">
    <property type="entry name" value="infC"/>
    <property type="match status" value="1"/>
</dbReference>
<dbReference type="Gene3D" id="3.10.20.80">
    <property type="entry name" value="Translation initiation factor 3 (IF-3), N-terminal domain"/>
    <property type="match status" value="1"/>
</dbReference>
<evidence type="ECO:0000259" key="7">
    <source>
        <dbReference type="Pfam" id="PF05198"/>
    </source>
</evidence>
<comment type="function">
    <text evidence="5">IF-3 binds to the 30S ribosomal subunit and shifts the equilibrium between 70S ribosomes and their 50S and 30S subunits in favor of the free subunits, thus enhancing the availability of 30S subunits on which protein synthesis initiation begins.</text>
</comment>
<comment type="subcellular location">
    <subcellularLocation>
        <location evidence="5">Cytoplasm</location>
    </subcellularLocation>
</comment>
<dbReference type="SUPFAM" id="SSF54364">
    <property type="entry name" value="Translation initiation factor IF3, N-terminal domain"/>
    <property type="match status" value="1"/>
</dbReference>
<feature type="domain" description="Translation initiation factor 3 C-terminal" evidence="6">
    <location>
        <begin position="54"/>
        <end position="133"/>
    </location>
</feature>
<dbReference type="Proteomes" id="UP000485367">
    <property type="component" value="Unassembled WGS sequence"/>
</dbReference>
<name>A0A1V5SF36_9BACT</name>
<keyword evidence="2 5" id="KW-0396">Initiation factor</keyword>
<dbReference type="PANTHER" id="PTHR10938">
    <property type="entry name" value="TRANSLATION INITIATION FACTOR IF-3"/>
    <property type="match status" value="1"/>
</dbReference>
<evidence type="ECO:0000313" key="8">
    <source>
        <dbReference type="EMBL" id="OQA53085.1"/>
    </source>
</evidence>
<dbReference type="SUPFAM" id="SSF55200">
    <property type="entry name" value="Translation initiation factor IF3, C-terminal domain"/>
    <property type="match status" value="1"/>
</dbReference>
<comment type="similarity">
    <text evidence="1 5">Belongs to the IF-3 family.</text>
</comment>
<evidence type="ECO:0000256" key="4">
    <source>
        <dbReference type="NCBIfam" id="TIGR00168"/>
    </source>
</evidence>
<accession>A0A1V5SF36</accession>
<dbReference type="PANTHER" id="PTHR10938:SF0">
    <property type="entry name" value="TRANSLATION INITIATION FACTOR IF-3, MITOCHONDRIAL"/>
    <property type="match status" value="1"/>
</dbReference>
<evidence type="ECO:0000256" key="3">
    <source>
        <dbReference type="ARBA" id="ARBA00022917"/>
    </source>
</evidence>
<dbReference type="InterPro" id="IPR001288">
    <property type="entry name" value="Translation_initiation_fac_3"/>
</dbReference>
<evidence type="ECO:0000259" key="6">
    <source>
        <dbReference type="Pfam" id="PF00707"/>
    </source>
</evidence>
<dbReference type="AlphaFoldDB" id="A0A1V5SF36"/>
<reference evidence="8" key="1">
    <citation type="submission" date="2017-02" db="EMBL/GenBank/DDBJ databases">
        <title>Delving into the versatile metabolic prowess of the omnipresent phylum Bacteroidetes.</title>
        <authorList>
            <person name="Nobu M.K."/>
            <person name="Mei R."/>
            <person name="Narihiro T."/>
            <person name="Kuroda K."/>
            <person name="Liu W.-T."/>
        </authorList>
    </citation>
    <scope>NUCLEOTIDE SEQUENCE</scope>
    <source>
        <strain evidence="8">ADurb.Bin280</strain>
    </source>
</reference>
<dbReference type="InterPro" id="IPR036788">
    <property type="entry name" value="T_IF-3_C_sf"/>
</dbReference>
<dbReference type="InterPro" id="IPR036787">
    <property type="entry name" value="T_IF-3_N_sf"/>
</dbReference>
<organism evidence="8">
    <name type="scientific">candidate division WS2 bacterium ADurb.Bin280</name>
    <dbReference type="NCBI Taxonomy" id="1852829"/>
    <lineage>
        <taxon>Bacteria</taxon>
        <taxon>candidate division WS2</taxon>
    </lineage>
</organism>
<dbReference type="GO" id="GO:0003743">
    <property type="term" value="F:translation initiation factor activity"/>
    <property type="evidence" value="ECO:0007669"/>
    <property type="project" value="UniProtKB-UniRule"/>
</dbReference>
<dbReference type="InterPro" id="IPR019814">
    <property type="entry name" value="Translation_initiation_fac_3_N"/>
</dbReference>